<reference evidence="1 2" key="1">
    <citation type="submission" date="2017-03" db="EMBL/GenBank/DDBJ databases">
        <title>Genome sequence of Methanobrevibacter thaueri.</title>
        <authorList>
            <person name="Poehlein A."/>
            <person name="Seedorf H."/>
            <person name="Daniel R."/>
        </authorList>
    </citation>
    <scope>NUCLEOTIDE SEQUENCE [LARGE SCALE GENOMIC DNA]</scope>
    <source>
        <strain evidence="1 2">DSM 11995</strain>
    </source>
</reference>
<dbReference type="AlphaFoldDB" id="A0A315XNG9"/>
<keyword evidence="2" id="KW-1185">Reference proteome</keyword>
<organism evidence="1 2">
    <name type="scientific">Methanobrevibacter thaueri</name>
    <dbReference type="NCBI Taxonomy" id="190975"/>
    <lineage>
        <taxon>Archaea</taxon>
        <taxon>Methanobacteriati</taxon>
        <taxon>Methanobacteriota</taxon>
        <taxon>Methanomada group</taxon>
        <taxon>Methanobacteria</taxon>
        <taxon>Methanobacteriales</taxon>
        <taxon>Methanobacteriaceae</taxon>
        <taxon>Methanobrevibacter</taxon>
    </lineage>
</organism>
<accession>A0A315XNG9</accession>
<protein>
    <submittedName>
        <fullName evidence="1">Uncharacterized protein</fullName>
    </submittedName>
</protein>
<evidence type="ECO:0000313" key="1">
    <source>
        <dbReference type="EMBL" id="PWB87886.1"/>
    </source>
</evidence>
<gene>
    <name evidence="1" type="ORF">MBBTH_04730</name>
</gene>
<name>A0A315XNG9_9EURY</name>
<dbReference type="EMBL" id="MZGS01000016">
    <property type="protein sequence ID" value="PWB87886.1"/>
    <property type="molecule type" value="Genomic_DNA"/>
</dbReference>
<dbReference type="RefSeq" id="WP_116591452.1">
    <property type="nucleotide sequence ID" value="NZ_MZGS01000016.1"/>
</dbReference>
<dbReference type="Proteomes" id="UP000251717">
    <property type="component" value="Unassembled WGS sequence"/>
</dbReference>
<comment type="caution">
    <text evidence="1">The sequence shown here is derived from an EMBL/GenBank/DDBJ whole genome shotgun (WGS) entry which is preliminary data.</text>
</comment>
<proteinExistence type="predicted"/>
<evidence type="ECO:0000313" key="2">
    <source>
        <dbReference type="Proteomes" id="UP000251717"/>
    </source>
</evidence>
<sequence length="110" mass="12813">MARVMLKPKSKYQKYFNPKRIGENVQGNIINQVEDEYGNTCLVLDVGTDENGDIKTTTLPAHQSLMDYYDQLEMGDYIYVELVDLVERKDREYPIKIYAVGIEEDKKKEV</sequence>